<protein>
    <submittedName>
        <fullName evidence="1">Uncharacterized protein</fullName>
    </submittedName>
</protein>
<sequence>MQKPPFCGYQHHPALAVPGGKPFHYLAAACRRRRRWKAAYPTVGANDGMSSQIFGFLQVRRAQPHATDRSMERFDVLAR</sequence>
<dbReference type="EMBL" id="EQ999546">
    <property type="protein sequence ID" value="EEZ31172.1"/>
    <property type="molecule type" value="Genomic_DNA"/>
</dbReference>
<reference evidence="1" key="1">
    <citation type="submission" date="2009-01" db="EMBL/GenBank/DDBJ databases">
        <title>The Genome Sequence of Brucella pinnipedialis M292/94/1.</title>
        <authorList>
            <consortium name="The Broad Institute Genome Sequencing Platform"/>
            <person name="Ward D."/>
            <person name="Young S.K."/>
            <person name="Kodira C.D."/>
            <person name="Zeng Q."/>
            <person name="Koehrsen M."/>
            <person name="Alvarado L."/>
            <person name="Berlin A."/>
            <person name="Borenstein D."/>
            <person name="Chen Z."/>
            <person name="Engels R."/>
            <person name="Freedman E."/>
            <person name="Gellesch M."/>
            <person name="Goldberg J."/>
            <person name="Griggs A."/>
            <person name="Gujja S."/>
            <person name="Heiman D."/>
            <person name="Hepburn T."/>
            <person name="Howarth C."/>
            <person name="Jen D."/>
            <person name="Larson L."/>
            <person name="Lewis B."/>
            <person name="Mehta T."/>
            <person name="Park D."/>
            <person name="Pearson M."/>
            <person name="Roberts A."/>
            <person name="Saif S."/>
            <person name="Shea T."/>
            <person name="Shenoy N."/>
            <person name="Sisk P."/>
            <person name="Stolte C."/>
            <person name="Sykes S."/>
            <person name="Walk T."/>
            <person name="White J."/>
            <person name="Yandava C."/>
            <person name="Whatmore A.M."/>
            <person name="Perrett L.L."/>
            <person name="O'Callaghan D."/>
            <person name="Nusbaum C."/>
            <person name="Galagan J."/>
            <person name="Birren B."/>
        </authorList>
    </citation>
    <scope>NUCLEOTIDE SEQUENCE [LARGE SCALE GENOMIC DNA]</scope>
    <source>
        <strain evidence="1">M292/94/1</strain>
    </source>
</reference>
<dbReference type="AlphaFoldDB" id="A0A0E1XCX7"/>
<evidence type="ECO:0000313" key="1">
    <source>
        <dbReference type="EMBL" id="EEZ31172.1"/>
    </source>
</evidence>
<organism evidence="1">
    <name type="scientific">Brucella pinnipedialis M292/94/1</name>
    <dbReference type="NCBI Taxonomy" id="520462"/>
    <lineage>
        <taxon>Bacteria</taxon>
        <taxon>Pseudomonadati</taxon>
        <taxon>Pseudomonadota</taxon>
        <taxon>Alphaproteobacteria</taxon>
        <taxon>Hyphomicrobiales</taxon>
        <taxon>Brucellaceae</taxon>
        <taxon>Brucella/Ochrobactrum group</taxon>
        <taxon>Brucella</taxon>
    </lineage>
</organism>
<accession>A0A0E1XCX7</accession>
<dbReference type="Proteomes" id="UP000004659">
    <property type="component" value="Unassembled WGS sequence"/>
</dbReference>
<gene>
    <name evidence="1" type="ORF">BALG_01292</name>
</gene>
<dbReference type="HOGENOM" id="CLU_2599171_0_0_5"/>
<proteinExistence type="predicted"/>
<name>A0A0E1XCX7_9HYPH</name>